<evidence type="ECO:0000256" key="1">
    <source>
        <dbReference type="SAM" id="MobiDB-lite"/>
    </source>
</evidence>
<feature type="region of interest" description="Disordered" evidence="1">
    <location>
        <begin position="80"/>
        <end position="99"/>
    </location>
</feature>
<evidence type="ECO:0000313" key="2">
    <source>
        <dbReference type="EMBL" id="ROH93195.1"/>
    </source>
</evidence>
<proteinExistence type="predicted"/>
<reference evidence="2 3" key="1">
    <citation type="submission" date="2018-10" db="EMBL/GenBank/DDBJ databases">
        <authorList>
            <person name="Chen W.-M."/>
        </authorList>
    </citation>
    <scope>NUCLEOTIDE SEQUENCE [LARGE SCALE GENOMIC DNA]</scope>
    <source>
        <strain evidence="2 3">THS-13</strain>
    </source>
</reference>
<dbReference type="InParanoid" id="A0A3N0VKE6"/>
<gene>
    <name evidence="2" type="ORF">ED208_01300</name>
</gene>
<comment type="caution">
    <text evidence="2">The sequence shown here is derived from an EMBL/GenBank/DDBJ whole genome shotgun (WGS) entry which is preliminary data.</text>
</comment>
<sequence>MAEWLREVSVGDWYESAGERFEIVGVDAKTEIVLVQYYDGALDEYDFDSWAELEARPCAPPEDLRGALDAEREDFGLEERVAASDESSDPVGWLESHGL</sequence>
<accession>A0A3N0VKE6</accession>
<dbReference type="Pfam" id="PF20549">
    <property type="entry name" value="DUF6763"/>
    <property type="match status" value="1"/>
</dbReference>
<name>A0A3N0VKE6_9GAMM</name>
<dbReference type="InterPro" id="IPR046651">
    <property type="entry name" value="DUF6763"/>
</dbReference>
<evidence type="ECO:0000313" key="3">
    <source>
        <dbReference type="Proteomes" id="UP000282106"/>
    </source>
</evidence>
<dbReference type="RefSeq" id="WP_123210048.1">
    <property type="nucleotide sequence ID" value="NZ_RJVO01000001.1"/>
</dbReference>
<protein>
    <submittedName>
        <fullName evidence="2">Uncharacterized protein</fullName>
    </submittedName>
</protein>
<keyword evidence="3" id="KW-1185">Reference proteome</keyword>
<dbReference type="Proteomes" id="UP000282106">
    <property type="component" value="Unassembled WGS sequence"/>
</dbReference>
<dbReference type="EMBL" id="RJVO01000001">
    <property type="protein sequence ID" value="ROH93195.1"/>
    <property type="molecule type" value="Genomic_DNA"/>
</dbReference>
<organism evidence="2 3">
    <name type="scientific">Stagnimonas aquatica</name>
    <dbReference type="NCBI Taxonomy" id="2689987"/>
    <lineage>
        <taxon>Bacteria</taxon>
        <taxon>Pseudomonadati</taxon>
        <taxon>Pseudomonadota</taxon>
        <taxon>Gammaproteobacteria</taxon>
        <taxon>Nevskiales</taxon>
        <taxon>Nevskiaceae</taxon>
        <taxon>Stagnimonas</taxon>
    </lineage>
</organism>
<dbReference type="AlphaFoldDB" id="A0A3N0VKE6"/>